<keyword evidence="2" id="KW-1185">Reference proteome</keyword>
<evidence type="ECO:0000313" key="1">
    <source>
        <dbReference type="EMBL" id="KAB2351606.1"/>
    </source>
</evidence>
<comment type="caution">
    <text evidence="1">The sequence shown here is derived from an EMBL/GenBank/DDBJ whole genome shotgun (WGS) entry which is preliminary data.</text>
</comment>
<dbReference type="RefSeq" id="WP_151558512.1">
    <property type="nucleotide sequence ID" value="NZ_WBMT01000002.1"/>
</dbReference>
<organism evidence="1 2">
    <name type="scientific">Actinomadura rudentiformis</name>
    <dbReference type="NCBI Taxonomy" id="359158"/>
    <lineage>
        <taxon>Bacteria</taxon>
        <taxon>Bacillati</taxon>
        <taxon>Actinomycetota</taxon>
        <taxon>Actinomycetes</taxon>
        <taxon>Streptosporangiales</taxon>
        <taxon>Thermomonosporaceae</taxon>
        <taxon>Actinomadura</taxon>
    </lineage>
</organism>
<reference evidence="1 2" key="1">
    <citation type="submission" date="2019-09" db="EMBL/GenBank/DDBJ databases">
        <title>Actinomadura physcomitrii sp. nov., a novel actinomycete isolated from moss [Physcomitrium sphaericum (Ludw) Fuernr].</title>
        <authorList>
            <person name="Zhuang X."/>
            <person name="Liu C."/>
        </authorList>
    </citation>
    <scope>NUCLEOTIDE SEQUENCE [LARGE SCALE GENOMIC DNA]</scope>
    <source>
        <strain evidence="1 2">HMC1</strain>
    </source>
</reference>
<dbReference type="Proteomes" id="UP000468735">
    <property type="component" value="Unassembled WGS sequence"/>
</dbReference>
<gene>
    <name evidence="1" type="ORF">F8566_05115</name>
</gene>
<dbReference type="AlphaFoldDB" id="A0A6H9Z8S5"/>
<name>A0A6H9Z8S5_9ACTN</name>
<dbReference type="EMBL" id="WBMT01000002">
    <property type="protein sequence ID" value="KAB2351606.1"/>
    <property type="molecule type" value="Genomic_DNA"/>
</dbReference>
<accession>A0A6H9Z8S5</accession>
<sequence length="195" mass="20544">MTNYTTNGQDKPHHTRAASLPSLPQSQAQAALTAAQNAETFAHQQGGRFNYAAGFRALRDAQVGSGLAVLALGEEQAAAHAELAVGLDRLTAAVDRLTEAVTAAAAPLPDAAAGLREQLAEMQTDLGDELSELSTEVAEAGASATSELGDIAGALAVLVDRLDRPRWWQWRRRNALKRAVDQVPAAVNGEEELLV</sequence>
<proteinExistence type="predicted"/>
<protein>
    <submittedName>
        <fullName evidence="1">Uncharacterized protein</fullName>
    </submittedName>
</protein>
<evidence type="ECO:0000313" key="2">
    <source>
        <dbReference type="Proteomes" id="UP000468735"/>
    </source>
</evidence>